<dbReference type="RefSeq" id="WP_070979599.1">
    <property type="nucleotide sequence ID" value="NZ_CP043420.1"/>
</dbReference>
<proteinExistence type="inferred from homology"/>
<comment type="function">
    <text evidence="2">Provides the precursors necessary for DNA synthesis. Catalyzes the biosynthesis of deoxyribonucleotides from the corresponding ribonucleotides.</text>
</comment>
<organism evidence="5 6">
    <name type="scientific">Kushneria phosphatilytica</name>
    <dbReference type="NCBI Taxonomy" id="657387"/>
    <lineage>
        <taxon>Bacteria</taxon>
        <taxon>Pseudomonadati</taxon>
        <taxon>Pseudomonadota</taxon>
        <taxon>Gammaproteobacteria</taxon>
        <taxon>Oceanospirillales</taxon>
        <taxon>Halomonadaceae</taxon>
        <taxon>Kushneria</taxon>
    </lineage>
</organism>
<protein>
    <recommendedName>
        <fullName evidence="2">Ribonucleoside-diphosphate reductase subunit beta</fullName>
        <ecNumber evidence="2">1.17.4.1</ecNumber>
    </recommendedName>
</protein>
<dbReference type="STRING" id="657387.BH688_11290"/>
<gene>
    <name evidence="5" type="ORF">FY550_15115</name>
</gene>
<dbReference type="PIRSF" id="PIRSF000355">
    <property type="entry name" value="NrdB"/>
    <property type="match status" value="1"/>
</dbReference>
<feature type="binding site" evidence="4">
    <location>
        <position position="196"/>
    </location>
    <ligand>
        <name>Fe cation</name>
        <dbReference type="ChEBI" id="CHEBI:24875"/>
        <label>2</label>
    </ligand>
</feature>
<evidence type="ECO:0000313" key="6">
    <source>
        <dbReference type="Proteomes" id="UP000322553"/>
    </source>
</evidence>
<keyword evidence="6" id="KW-1185">Reference proteome</keyword>
<reference evidence="5 6" key="1">
    <citation type="submission" date="2019-08" db="EMBL/GenBank/DDBJ databases">
        <title>Complete genome sequence of Kushneria sp. YCWA18, a halophilic phosphate-solubilizing bacterium isolated from Daqiao saltern in China.</title>
        <authorList>
            <person name="Du G.-X."/>
            <person name="Qu L.-Y."/>
        </authorList>
    </citation>
    <scope>NUCLEOTIDE SEQUENCE [LARGE SCALE GENOMIC DNA]</scope>
    <source>
        <strain evidence="5 6">YCWA18</strain>
    </source>
</reference>
<dbReference type="GO" id="GO:0004748">
    <property type="term" value="F:ribonucleoside-diphosphate reductase activity, thioredoxin disulfide as acceptor"/>
    <property type="evidence" value="ECO:0007669"/>
    <property type="project" value="UniProtKB-EC"/>
</dbReference>
<dbReference type="Gene3D" id="1.10.620.20">
    <property type="entry name" value="Ribonucleotide Reductase, subunit A"/>
    <property type="match status" value="1"/>
</dbReference>
<dbReference type="CDD" id="cd01049">
    <property type="entry name" value="RNRR2"/>
    <property type="match status" value="1"/>
</dbReference>
<accession>A0A1S1NWF7</accession>
<dbReference type="InterPro" id="IPR009078">
    <property type="entry name" value="Ferritin-like_SF"/>
</dbReference>
<dbReference type="KEGG" id="kuy:FY550_15115"/>
<dbReference type="AlphaFoldDB" id="A0A1S1NWF7"/>
<dbReference type="InterPro" id="IPR000358">
    <property type="entry name" value="RNR_small_fam"/>
</dbReference>
<evidence type="ECO:0000256" key="3">
    <source>
        <dbReference type="PIRSR" id="PIRSR000355-1"/>
    </source>
</evidence>
<comment type="similarity">
    <text evidence="1 2">Belongs to the ribonucleoside diphosphate reductase small chain family.</text>
</comment>
<dbReference type="NCBIfam" id="NF007184">
    <property type="entry name" value="PRK09614.1-3"/>
    <property type="match status" value="1"/>
</dbReference>
<dbReference type="PANTHER" id="PTHR23409">
    <property type="entry name" value="RIBONUCLEOSIDE-DIPHOSPHATE REDUCTASE SMALL CHAIN"/>
    <property type="match status" value="1"/>
</dbReference>
<keyword evidence="2" id="KW-0215">Deoxyribonucleotide synthesis</keyword>
<sequence>MTTPVADRTESADQLRRIRILEPTYPNRSTGIINGETSGILNWNDIPYPSFYRAYKELSTNYWIPDEVDMKGDAKQYQELSGREKYAFDAIIGLLATLDSPQTRFIYNVAEYITDPAAHANSAIIGQQEVIHNESYSYVLASITNLQEQKRVFELARTHPTIIARNEPIMKAYNDFMTDKTPETLVKALIQSSILEGINFYSGFAYFYNLMRQNRMNGTGKVISFINRDELAHSKFISELIRAIVGENPQLQTDALTEYTHQAFRHAVDLETQWSGEVLDGIDGIDLDEMLSYVKYRANKMSGMLGMEPLYSEVGENVMPWIRAYADNTTDTKTDFFEARNASYKKTNLDNGFDDL</sequence>
<evidence type="ECO:0000256" key="4">
    <source>
        <dbReference type="PIRSR" id="PIRSR000355-2"/>
    </source>
</evidence>
<feature type="binding site" evidence="4">
    <location>
        <position position="99"/>
    </location>
    <ligand>
        <name>Fe cation</name>
        <dbReference type="ChEBI" id="CHEBI:24875"/>
        <label>1</label>
    </ligand>
</feature>
<evidence type="ECO:0000256" key="1">
    <source>
        <dbReference type="ARBA" id="ARBA00009303"/>
    </source>
</evidence>
<dbReference type="InterPro" id="IPR012348">
    <property type="entry name" value="RNR-like"/>
</dbReference>
<feature type="binding site" evidence="4">
    <location>
        <position position="233"/>
    </location>
    <ligand>
        <name>Fe cation</name>
        <dbReference type="ChEBI" id="CHEBI:24875"/>
        <label>2</label>
    </ligand>
</feature>
<feature type="binding site" evidence="4">
    <location>
        <position position="129"/>
    </location>
    <ligand>
        <name>Fe cation</name>
        <dbReference type="ChEBI" id="CHEBI:24875"/>
        <label>1</label>
    </ligand>
</feature>
<comment type="catalytic activity">
    <reaction evidence="2">
        <text>a 2'-deoxyribonucleoside 5'-diphosphate + [thioredoxin]-disulfide + H2O = a ribonucleoside 5'-diphosphate + [thioredoxin]-dithiol</text>
        <dbReference type="Rhea" id="RHEA:23252"/>
        <dbReference type="Rhea" id="RHEA-COMP:10698"/>
        <dbReference type="Rhea" id="RHEA-COMP:10700"/>
        <dbReference type="ChEBI" id="CHEBI:15377"/>
        <dbReference type="ChEBI" id="CHEBI:29950"/>
        <dbReference type="ChEBI" id="CHEBI:50058"/>
        <dbReference type="ChEBI" id="CHEBI:57930"/>
        <dbReference type="ChEBI" id="CHEBI:73316"/>
        <dbReference type="EC" id="1.17.4.1"/>
    </reaction>
</comment>
<dbReference type="EMBL" id="CP043420">
    <property type="protein sequence ID" value="QEL12334.1"/>
    <property type="molecule type" value="Genomic_DNA"/>
</dbReference>
<dbReference type="GO" id="GO:0046872">
    <property type="term" value="F:metal ion binding"/>
    <property type="evidence" value="ECO:0007669"/>
    <property type="project" value="UniProtKB-KW"/>
</dbReference>
<dbReference type="PANTHER" id="PTHR23409:SF18">
    <property type="entry name" value="RIBONUCLEOSIDE-DIPHOSPHATE REDUCTASE SUBUNIT M2"/>
    <property type="match status" value="1"/>
</dbReference>
<name>A0A1S1NWF7_9GAMM</name>
<dbReference type="EC" id="1.17.4.1" evidence="2"/>
<feature type="binding site" evidence="4">
    <location>
        <position position="132"/>
    </location>
    <ligand>
        <name>Fe cation</name>
        <dbReference type="ChEBI" id="CHEBI:24875"/>
        <label>1</label>
    </ligand>
</feature>
<comment type="cofactor">
    <cofactor evidence="2 4">
        <name>Fe cation</name>
        <dbReference type="ChEBI" id="CHEBI:24875"/>
    </cofactor>
    <text evidence="2 4">Binds 2 iron ions per subunit.</text>
</comment>
<dbReference type="GO" id="GO:0009263">
    <property type="term" value="P:deoxyribonucleotide biosynthetic process"/>
    <property type="evidence" value="ECO:0007669"/>
    <property type="project" value="UniProtKB-KW"/>
</dbReference>
<feature type="active site" evidence="3">
    <location>
        <position position="136"/>
    </location>
</feature>
<dbReference type="Proteomes" id="UP000322553">
    <property type="component" value="Chromosome"/>
</dbReference>
<dbReference type="Pfam" id="PF00268">
    <property type="entry name" value="Ribonuc_red_sm"/>
    <property type="match status" value="1"/>
</dbReference>
<feature type="binding site" evidence="4">
    <location>
        <position position="129"/>
    </location>
    <ligand>
        <name>Fe cation</name>
        <dbReference type="ChEBI" id="CHEBI:24875"/>
        <label>2</label>
    </ligand>
</feature>
<dbReference type="InterPro" id="IPR033909">
    <property type="entry name" value="RNR_small"/>
</dbReference>
<feature type="binding site" evidence="4">
    <location>
        <position position="230"/>
    </location>
    <ligand>
        <name>Fe cation</name>
        <dbReference type="ChEBI" id="CHEBI:24875"/>
        <label>2</label>
    </ligand>
</feature>
<dbReference type="OrthoDB" id="9766544at2"/>
<keyword evidence="2 4" id="KW-0408">Iron</keyword>
<dbReference type="UniPathway" id="UPA00326"/>
<evidence type="ECO:0000256" key="2">
    <source>
        <dbReference type="PIRNR" id="PIRNR000355"/>
    </source>
</evidence>
<keyword evidence="2 4" id="KW-0479">Metal-binding</keyword>
<dbReference type="SUPFAM" id="SSF47240">
    <property type="entry name" value="Ferritin-like"/>
    <property type="match status" value="1"/>
</dbReference>
<keyword evidence="2 5" id="KW-0560">Oxidoreductase</keyword>
<evidence type="ECO:0000313" key="5">
    <source>
        <dbReference type="EMBL" id="QEL12334.1"/>
    </source>
</evidence>